<dbReference type="CDD" id="cd00055">
    <property type="entry name" value="EGF_Lam"/>
    <property type="match status" value="4"/>
</dbReference>
<evidence type="ECO:0000256" key="9">
    <source>
        <dbReference type="ARBA" id="ARBA00023292"/>
    </source>
</evidence>
<feature type="disulfide bond" evidence="11">
    <location>
        <begin position="372"/>
        <end position="381"/>
    </location>
</feature>
<organism evidence="16 17">
    <name type="scientific">Ditylenchus destructor</name>
    <dbReference type="NCBI Taxonomy" id="166010"/>
    <lineage>
        <taxon>Eukaryota</taxon>
        <taxon>Metazoa</taxon>
        <taxon>Ecdysozoa</taxon>
        <taxon>Nematoda</taxon>
        <taxon>Chromadorea</taxon>
        <taxon>Rhabditida</taxon>
        <taxon>Tylenchina</taxon>
        <taxon>Tylenchomorpha</taxon>
        <taxon>Sphaerularioidea</taxon>
        <taxon>Anguinidae</taxon>
        <taxon>Anguininae</taxon>
        <taxon>Ditylenchus</taxon>
    </lineage>
</organism>
<feature type="region of interest" description="Disordered" evidence="12">
    <location>
        <begin position="1002"/>
        <end position="1021"/>
    </location>
</feature>
<dbReference type="InterPro" id="IPR003599">
    <property type="entry name" value="Ig_sub"/>
</dbReference>
<dbReference type="GO" id="GO:0098632">
    <property type="term" value="F:cell-cell adhesion mediator activity"/>
    <property type="evidence" value="ECO:0007669"/>
    <property type="project" value="TreeGrafter"/>
</dbReference>
<evidence type="ECO:0000256" key="7">
    <source>
        <dbReference type="ARBA" id="ARBA00023157"/>
    </source>
</evidence>
<dbReference type="PANTHER" id="PTHR10075">
    <property type="entry name" value="BASIGIN RELATED"/>
    <property type="match status" value="1"/>
</dbReference>
<keyword evidence="3" id="KW-0272">Extracellular matrix</keyword>
<feature type="domain" description="Laminin IV type A" evidence="15">
    <location>
        <begin position="147"/>
        <end position="319"/>
    </location>
</feature>
<feature type="domain" description="Ig-like" evidence="14">
    <location>
        <begin position="1037"/>
        <end position="1122"/>
    </location>
</feature>
<keyword evidence="6" id="KW-0084">Basement membrane</keyword>
<dbReference type="InterPro" id="IPR013783">
    <property type="entry name" value="Ig-like_fold"/>
</dbReference>
<accession>A0AAD4RDF0</accession>
<dbReference type="PANTHER" id="PTHR10075:SF100">
    <property type="entry name" value="FASCICLIN-2"/>
    <property type="match status" value="1"/>
</dbReference>
<feature type="disulfide bond" evidence="11">
    <location>
        <begin position="89"/>
        <end position="98"/>
    </location>
</feature>
<dbReference type="SMART" id="SM00180">
    <property type="entry name" value="EGF_Lam"/>
    <property type="match status" value="5"/>
</dbReference>
<evidence type="ECO:0000313" key="17">
    <source>
        <dbReference type="Proteomes" id="UP001201812"/>
    </source>
</evidence>
<evidence type="ECO:0000256" key="2">
    <source>
        <dbReference type="ARBA" id="ARBA00022525"/>
    </source>
</evidence>
<gene>
    <name evidence="16" type="ORF">DdX_00731</name>
</gene>
<evidence type="ECO:0000256" key="10">
    <source>
        <dbReference type="ARBA" id="ARBA00023319"/>
    </source>
</evidence>
<dbReference type="FunFam" id="2.10.25.10:FF:000552">
    <property type="entry name" value="Basement membrane proteoglycan"/>
    <property type="match status" value="1"/>
</dbReference>
<feature type="domain" description="Laminin EGF-like" evidence="13">
    <location>
        <begin position="30"/>
        <end position="118"/>
    </location>
</feature>
<dbReference type="SMART" id="SM00181">
    <property type="entry name" value="EGF"/>
    <property type="match status" value="4"/>
</dbReference>
<evidence type="ECO:0000256" key="5">
    <source>
        <dbReference type="ARBA" id="ARBA00022737"/>
    </source>
</evidence>
<evidence type="ECO:0000313" key="16">
    <source>
        <dbReference type="EMBL" id="KAI1728541.1"/>
    </source>
</evidence>
<dbReference type="GO" id="GO:0007411">
    <property type="term" value="P:axon guidance"/>
    <property type="evidence" value="ECO:0007669"/>
    <property type="project" value="TreeGrafter"/>
</dbReference>
<dbReference type="Pfam" id="PF00052">
    <property type="entry name" value="Laminin_B"/>
    <property type="match status" value="1"/>
</dbReference>
<keyword evidence="10" id="KW-0393">Immunoglobulin domain</keyword>
<dbReference type="InterPro" id="IPR003598">
    <property type="entry name" value="Ig_sub2"/>
</dbReference>
<dbReference type="SMART" id="SM00281">
    <property type="entry name" value="LamB"/>
    <property type="match status" value="1"/>
</dbReference>
<feature type="region of interest" description="Disordered" evidence="12">
    <location>
        <begin position="1767"/>
        <end position="1792"/>
    </location>
</feature>
<dbReference type="PROSITE" id="PS50027">
    <property type="entry name" value="EGF_LAM_2"/>
    <property type="match status" value="3"/>
</dbReference>
<feature type="domain" description="Ig-like" evidence="14">
    <location>
        <begin position="837"/>
        <end position="924"/>
    </location>
</feature>
<comment type="caution">
    <text evidence="11">Lacks conserved residue(s) required for the propagation of feature annotation.</text>
</comment>
<evidence type="ECO:0000256" key="4">
    <source>
        <dbReference type="ARBA" id="ARBA00022729"/>
    </source>
</evidence>
<keyword evidence="2" id="KW-0964">Secreted</keyword>
<keyword evidence="7 11" id="KW-1015">Disulfide bond</keyword>
<dbReference type="GO" id="GO:0005886">
    <property type="term" value="C:plasma membrane"/>
    <property type="evidence" value="ECO:0007669"/>
    <property type="project" value="TreeGrafter"/>
</dbReference>
<sequence length="1827" mass="199354">MHIFSLGDVSWEIAVDRDTQDVRALEVEQCDCPPGYIGTSCEDCAPGYERSGSGPYLGTCVPRRAPPAPQCSSVGAISVQPSYDGRCQCKQNTVGATCDRCAPGSFQMSPNNPQGCLKCFCSGVTNQCDSSSLRRCTVEIDYARGARDQLEAITKDARSPFRPPTQPQVYDGAINFNGFYEARGQTLYWKMPQKFVGNKISSYGGKLKYVFRFTGSGNLNPDPDVIIRGNDITLHHYNRNPVQADRDNTVEIPILEDRWQRSDGQPATREHLLMALADTDDILIKMSYMSDCSSSSLVSAILDCADQYGPGPQALEVEECQCPIGYVGTSCEDCAPGYSRTGGGLYLGLCEKCECNGHASECDKEYGTCVNCQHNTEGDQCERCKPGFEGDARRGTPYDCQQQIAAKPPCQCYNHSPRGCDSFGRCLLCEHNTEGFHCETCKKGFYGDATRGTPYDCTPCPCPGASDCFLDSSGQVQCRNCPAGFSGRLCDEYAIVKDYIQKGILYYRCAPGYTRSQASGGRDCEPIGRVYPDHITFVPEAEAPLHVQILPPKHLSINEGSRAKWTCKVSEGYKPEQVDLRWTKIGEPDIPSHVRIQGNQLIIDSVRMSDAGQYRCTGSTPKHIATDDASLIVLTPQIASPHTQTPKPIVTPPHQIVDENQQAVFTCLTPGFADCEVEWHFNQVGSPLPPGVYKRGNQVFIPAVQTHHAGDYICTVQHQFGRSESNPGRLEIKKAPLRPMVDPPEHNVEVGDPARFRCWVPGVPDAVLTWRPIHGGALPAGSEQRDGFLNFPRADLAHEGQYICAAHDPSDDPTGSRPVDSEPVRLNIRQPTVSLPPAVQQAPQVDPLFQTVDVGQPAKIRCWVPGDPNARLRWSTHHHRPLPAGATDQEGILTFPSVSEADDGGYICSVSDPQTGGPIHSPVARIHVRRPQKPQIDPPEQTVRRGQPARIRCWVPDSPHSQLTWNRRGGAPLPDGARDDGRGNLYIAQTQSHHVGDYECTATDPQAPDRPPQVSDPGRISLQPPVEEAVETPGQPPRPVATPPILTVKRGEEARFHCDANSPSPAEIHWGYGSDNGPLRGDTVQEGDDVVIPAADDADAGEYICSATNRFGSGRSDPVRLVITDNEEPPTARVEPKVWNGKPGERHQFKCHTTGIPPPQVSWSKNGGNGLPDDVVDLGDGVLEISNARKEHEGDYTCHAVNIVGEASDFGTVNVGPSLTVITTPAGPKIILTVGEPLEVKCEAFGDPDPDVEWLHDPGPERGDLPDDFVPVTISEQFIRHPKIGLGNAGRYTCKGSNQFASVTRDIYIEVVEPSHLATVAILGGTNQWFPVGQEAQLVCAASGSSVVDRLEWTSAGSSNLPAEASDQGEPGLLHFDTFKPSHEGEYECNAYRKDELIASSKVHIYSDANLRPDVVHVEISPPNVRVVNKGDSIVLDCIVHGHSDDFKYSWSLARGGSLIRQLGKESQLTIKSADPTNDYGIYRCEVDNEEGDTVGSAQVAVAVGYESSANAQEAKFDESSEAILTCPVFVVPGATVSWTKQGDDLPTNSEQKDNKLVIENFDDTAAGIYTCTVIYGQSTVEGFVNAKIFVPDTTIKVEMKVSAESVHVGERVWLDCVVVGDANAKIEFSKDGSDKLPSNAQITGCDDLPIHKNVTGNRLIFTEISEENTGKYLCTASTSEGQLIASALLNVEPSKRKRKDLPSRHSTHGSRRVFAVAPAASSSLSPTVAALTQPQLSASLDPQNPLAVSQQRLRRLRQQRRRRIASRRQKLKRFSDHEPAVTQNKGRIQRHHSSFKDSAKYHHYDVKHPSIEQPAKSVFGSWFASN</sequence>
<keyword evidence="8" id="KW-0325">Glycoprotein</keyword>
<dbReference type="Pfam" id="PF13895">
    <property type="entry name" value="Ig_2"/>
    <property type="match status" value="1"/>
</dbReference>
<feature type="domain" description="Ig-like" evidence="14">
    <location>
        <begin position="1592"/>
        <end position="1691"/>
    </location>
</feature>
<dbReference type="FunFam" id="2.10.25.10:FF:000454">
    <property type="entry name" value="Laminin subunit alpha 1"/>
    <property type="match status" value="1"/>
</dbReference>
<feature type="domain" description="Ig-like" evidence="14">
    <location>
        <begin position="544"/>
        <end position="632"/>
    </location>
</feature>
<feature type="domain" description="Ig-like" evidence="14">
    <location>
        <begin position="1413"/>
        <end position="1501"/>
    </location>
</feature>
<reference evidence="16" key="1">
    <citation type="submission" date="2022-01" db="EMBL/GenBank/DDBJ databases">
        <title>Genome Sequence Resource for Two Populations of Ditylenchus destructor, the Migratory Endoparasitic Phytonematode.</title>
        <authorList>
            <person name="Zhang H."/>
            <person name="Lin R."/>
            <person name="Xie B."/>
        </authorList>
    </citation>
    <scope>NUCLEOTIDE SEQUENCE</scope>
    <source>
        <strain evidence="16">BazhouSP</strain>
    </source>
</reference>
<dbReference type="InterPro" id="IPR056863">
    <property type="entry name" value="LMN_ATRN_NET-like_EGF"/>
</dbReference>
<dbReference type="GO" id="GO:0007156">
    <property type="term" value="P:homophilic cell adhesion via plasma membrane adhesion molecules"/>
    <property type="evidence" value="ECO:0007669"/>
    <property type="project" value="TreeGrafter"/>
</dbReference>
<dbReference type="InterPro" id="IPR036179">
    <property type="entry name" value="Ig-like_dom_sf"/>
</dbReference>
<evidence type="ECO:0000259" key="15">
    <source>
        <dbReference type="PROSITE" id="PS51115"/>
    </source>
</evidence>
<feature type="domain" description="Ig-like" evidence="14">
    <location>
        <begin position="646"/>
        <end position="731"/>
    </location>
</feature>
<dbReference type="Pfam" id="PF13927">
    <property type="entry name" value="Ig_3"/>
    <property type="match status" value="6"/>
</dbReference>
<comment type="subcellular location">
    <subcellularLocation>
        <location evidence="1">Secreted</location>
        <location evidence="1">Extracellular space</location>
        <location evidence="1">Extracellular matrix</location>
        <location evidence="1">Basement membrane</location>
    </subcellularLocation>
</comment>
<dbReference type="Pfam" id="PF00047">
    <property type="entry name" value="ig"/>
    <property type="match status" value="1"/>
</dbReference>
<dbReference type="GO" id="GO:0005604">
    <property type="term" value="C:basement membrane"/>
    <property type="evidence" value="ECO:0007669"/>
    <property type="project" value="UniProtKB-SubCell"/>
</dbReference>
<dbReference type="SMART" id="SM00409">
    <property type="entry name" value="IG"/>
    <property type="match status" value="12"/>
</dbReference>
<dbReference type="PROSITE" id="PS51115">
    <property type="entry name" value="LAMININ_IVA"/>
    <property type="match status" value="1"/>
</dbReference>
<name>A0AAD4RDF0_9BILA</name>
<dbReference type="SMART" id="SM00408">
    <property type="entry name" value="IGc2"/>
    <property type="match status" value="12"/>
</dbReference>
<dbReference type="Gene3D" id="2.60.40.10">
    <property type="entry name" value="Immunoglobulins"/>
    <property type="match status" value="12"/>
</dbReference>
<evidence type="ECO:0000259" key="13">
    <source>
        <dbReference type="PROSITE" id="PS50027"/>
    </source>
</evidence>
<feature type="domain" description="Laminin EGF-like" evidence="13">
    <location>
        <begin position="353"/>
        <end position="402"/>
    </location>
</feature>
<evidence type="ECO:0000256" key="8">
    <source>
        <dbReference type="ARBA" id="ARBA00023180"/>
    </source>
</evidence>
<dbReference type="Gene3D" id="2.170.300.10">
    <property type="entry name" value="Tie2 ligand-binding domain superfamily"/>
    <property type="match status" value="1"/>
</dbReference>
<comment type="caution">
    <text evidence="16">The sequence shown here is derived from an EMBL/GenBank/DDBJ whole genome shotgun (WGS) entry which is preliminary data.</text>
</comment>
<feature type="disulfide bond" evidence="11">
    <location>
        <begin position="429"/>
        <end position="438"/>
    </location>
</feature>
<dbReference type="SUPFAM" id="SSF57196">
    <property type="entry name" value="EGF/Laminin"/>
    <property type="match status" value="3"/>
</dbReference>
<dbReference type="InterPro" id="IPR000742">
    <property type="entry name" value="EGF"/>
</dbReference>
<feature type="domain" description="Ig-like" evidence="14">
    <location>
        <begin position="1130"/>
        <end position="1214"/>
    </location>
</feature>
<dbReference type="InterPro" id="IPR000034">
    <property type="entry name" value="Laminin_IV"/>
</dbReference>
<evidence type="ECO:0000256" key="11">
    <source>
        <dbReference type="PROSITE-ProRule" id="PRU00460"/>
    </source>
</evidence>
<dbReference type="InterPro" id="IPR013151">
    <property type="entry name" value="Immunoglobulin_dom"/>
</dbReference>
<evidence type="ECO:0000256" key="12">
    <source>
        <dbReference type="SAM" id="MobiDB-lite"/>
    </source>
</evidence>
<evidence type="ECO:0000256" key="1">
    <source>
        <dbReference type="ARBA" id="ARBA00004302"/>
    </source>
</evidence>
<proteinExistence type="predicted"/>
<evidence type="ECO:0000256" key="3">
    <source>
        <dbReference type="ARBA" id="ARBA00022530"/>
    </source>
</evidence>
<dbReference type="InterPro" id="IPR002049">
    <property type="entry name" value="LE_dom"/>
</dbReference>
<dbReference type="InterPro" id="IPR007110">
    <property type="entry name" value="Ig-like_dom"/>
</dbReference>
<feature type="domain" description="Ig-like" evidence="14">
    <location>
        <begin position="1314"/>
        <end position="1399"/>
    </location>
</feature>
<dbReference type="Pfam" id="PF07679">
    <property type="entry name" value="I-set"/>
    <property type="match status" value="2"/>
</dbReference>
<dbReference type="FunFam" id="2.10.25.10:FF:000106">
    <property type="entry name" value="Heparan sulfate proteoglycan 2"/>
    <property type="match status" value="1"/>
</dbReference>
<dbReference type="Pfam" id="PF00053">
    <property type="entry name" value="EGF_laminin"/>
    <property type="match status" value="2"/>
</dbReference>
<keyword evidence="17" id="KW-1185">Reference proteome</keyword>
<dbReference type="GO" id="GO:0070593">
    <property type="term" value="P:dendrite self-avoidance"/>
    <property type="evidence" value="ECO:0007669"/>
    <property type="project" value="TreeGrafter"/>
</dbReference>
<feature type="domain" description="Ig-like" evidence="14">
    <location>
        <begin position="1217"/>
        <end position="1304"/>
    </location>
</feature>
<keyword evidence="5" id="KW-0677">Repeat</keyword>
<keyword evidence="4" id="KW-0732">Signal</keyword>
<feature type="domain" description="Laminin EGF-like" evidence="13">
    <location>
        <begin position="410"/>
        <end position="459"/>
    </location>
</feature>
<dbReference type="Proteomes" id="UP001201812">
    <property type="component" value="Unassembled WGS sequence"/>
</dbReference>
<protein>
    <submittedName>
        <fullName evidence="16">Immunoglobulin domain-containing protein</fullName>
    </submittedName>
</protein>
<dbReference type="SUPFAM" id="SSF48726">
    <property type="entry name" value="Immunoglobulin"/>
    <property type="match status" value="12"/>
</dbReference>
<dbReference type="Gene3D" id="2.10.25.10">
    <property type="entry name" value="Laminin"/>
    <property type="match status" value="4"/>
</dbReference>
<dbReference type="CDD" id="cd00096">
    <property type="entry name" value="Ig"/>
    <property type="match status" value="1"/>
</dbReference>
<dbReference type="EMBL" id="JAKKPZ010000001">
    <property type="protein sequence ID" value="KAI1728541.1"/>
    <property type="molecule type" value="Genomic_DNA"/>
</dbReference>
<keyword evidence="9 11" id="KW-0424">Laminin EGF-like domain</keyword>
<evidence type="ECO:0000256" key="6">
    <source>
        <dbReference type="ARBA" id="ARBA00022869"/>
    </source>
</evidence>
<dbReference type="PROSITE" id="PS01248">
    <property type="entry name" value="EGF_LAM_1"/>
    <property type="match status" value="2"/>
</dbReference>
<evidence type="ECO:0000259" key="14">
    <source>
        <dbReference type="PROSITE" id="PS50835"/>
    </source>
</evidence>
<dbReference type="InterPro" id="IPR013098">
    <property type="entry name" value="Ig_I-set"/>
</dbReference>
<feature type="domain" description="Ig-like" evidence="14">
    <location>
        <begin position="736"/>
        <end position="820"/>
    </location>
</feature>
<feature type="domain" description="Ig-like" evidence="14">
    <location>
        <begin position="1519"/>
        <end position="1582"/>
    </location>
</feature>
<dbReference type="PROSITE" id="PS50835">
    <property type="entry name" value="IG_LIKE"/>
    <property type="match status" value="12"/>
</dbReference>
<dbReference type="Pfam" id="PF24973">
    <property type="entry name" value="EGF_LMN_ATRN"/>
    <property type="match status" value="2"/>
</dbReference>
<dbReference type="GO" id="GO:0030424">
    <property type="term" value="C:axon"/>
    <property type="evidence" value="ECO:0007669"/>
    <property type="project" value="TreeGrafter"/>
</dbReference>
<feature type="domain" description="Ig-like" evidence="14">
    <location>
        <begin position="931"/>
        <end position="1015"/>
    </location>
</feature>